<reference evidence="2 3" key="1">
    <citation type="submission" date="2015-01" db="EMBL/GenBank/DDBJ databases">
        <title>Evolution of Trichinella species and genotypes.</title>
        <authorList>
            <person name="Korhonen P.K."/>
            <person name="Edoardo P."/>
            <person name="Giuseppe L.R."/>
            <person name="Gasser R.B."/>
        </authorList>
    </citation>
    <scope>NUCLEOTIDE SEQUENCE [LARGE SCALE GENOMIC DNA]</scope>
    <source>
        <strain evidence="2">ISS120</strain>
    </source>
</reference>
<accession>A0A0V0Z1H3</accession>
<feature type="coiled-coil region" evidence="1">
    <location>
        <begin position="16"/>
        <end position="43"/>
    </location>
</feature>
<dbReference type="STRING" id="45882.A0A0V0Z1H3"/>
<keyword evidence="1" id="KW-0175">Coiled coil</keyword>
<feature type="non-terminal residue" evidence="2">
    <location>
        <position position="43"/>
    </location>
</feature>
<name>A0A0V0Z1H3_TRIBR</name>
<evidence type="ECO:0000313" key="2">
    <source>
        <dbReference type="EMBL" id="KRY06235.1"/>
    </source>
</evidence>
<dbReference type="EMBL" id="JYDI01004558">
    <property type="protein sequence ID" value="KRY06235.1"/>
    <property type="molecule type" value="Genomic_DNA"/>
</dbReference>
<gene>
    <name evidence="2" type="ORF">T03_5604</name>
</gene>
<keyword evidence="3" id="KW-1185">Reference proteome</keyword>
<protein>
    <submittedName>
        <fullName evidence="2">Uncharacterized protein</fullName>
    </submittedName>
</protein>
<proteinExistence type="predicted"/>
<dbReference type="AlphaFoldDB" id="A0A0V0Z1H3"/>
<evidence type="ECO:0000313" key="3">
    <source>
        <dbReference type="Proteomes" id="UP000054653"/>
    </source>
</evidence>
<evidence type="ECO:0000256" key="1">
    <source>
        <dbReference type="SAM" id="Coils"/>
    </source>
</evidence>
<organism evidence="2 3">
    <name type="scientific">Trichinella britovi</name>
    <name type="common">Parasitic roundworm</name>
    <dbReference type="NCBI Taxonomy" id="45882"/>
    <lineage>
        <taxon>Eukaryota</taxon>
        <taxon>Metazoa</taxon>
        <taxon>Ecdysozoa</taxon>
        <taxon>Nematoda</taxon>
        <taxon>Enoplea</taxon>
        <taxon>Dorylaimia</taxon>
        <taxon>Trichinellida</taxon>
        <taxon>Trichinellidae</taxon>
        <taxon>Trichinella</taxon>
    </lineage>
</organism>
<dbReference type="Proteomes" id="UP000054653">
    <property type="component" value="Unassembled WGS sequence"/>
</dbReference>
<comment type="caution">
    <text evidence="2">The sequence shown here is derived from an EMBL/GenBank/DDBJ whole genome shotgun (WGS) entry which is preliminary data.</text>
</comment>
<sequence>MNKGQKSEEDESSKALLEANMKLAVLEEKLNSEKKSFSNLDLE</sequence>